<feature type="chain" id="PRO_5044776879" evidence="1">
    <location>
        <begin position="22"/>
        <end position="225"/>
    </location>
</feature>
<dbReference type="AlphaFoldDB" id="A0ABD3FSC9"/>
<evidence type="ECO:0000256" key="1">
    <source>
        <dbReference type="SAM" id="SignalP"/>
    </source>
</evidence>
<dbReference type="EMBL" id="JBIMZQ010000008">
    <property type="protein sequence ID" value="KAL3669842.1"/>
    <property type="molecule type" value="Genomic_DNA"/>
</dbReference>
<proteinExistence type="predicted"/>
<sequence length="225" mass="24813">MSWGVVAAVALLTALQEPCLAANTFDTYSYYALREQCDGTPNRVDSYEAGFYEPYLSCDNACNDSSSSWKSHNTVCNSSDYKENIATAFGSASYLLQGAFKSDCEIFRGAVGLASGDCQQVIMYVEDWGFSVYEMIQLEANGTLSVRYFRDQACARPMNGSATLTFQIDAQDTDVTSDLLNSSTCDANGYRWTYFTGRSSSSTQCFLVGNESRKNTFLKISYIAI</sequence>
<evidence type="ECO:0000313" key="3">
    <source>
        <dbReference type="Proteomes" id="UP001632037"/>
    </source>
</evidence>
<accession>A0ABD3FSC9</accession>
<evidence type="ECO:0000313" key="2">
    <source>
        <dbReference type="EMBL" id="KAL3669842.1"/>
    </source>
</evidence>
<comment type="caution">
    <text evidence="2">The sequence shown here is derived from an EMBL/GenBank/DDBJ whole genome shotgun (WGS) entry which is preliminary data.</text>
</comment>
<protein>
    <submittedName>
        <fullName evidence="2">Uncharacterized protein</fullName>
    </submittedName>
</protein>
<dbReference type="Proteomes" id="UP001632037">
    <property type="component" value="Unassembled WGS sequence"/>
</dbReference>
<feature type="signal peptide" evidence="1">
    <location>
        <begin position="1"/>
        <end position="21"/>
    </location>
</feature>
<reference evidence="2 3" key="1">
    <citation type="submission" date="2024-09" db="EMBL/GenBank/DDBJ databases">
        <title>Genome sequencing and assembly of Phytophthora oleae, isolate VK10A, causative agent of rot of olive drupes.</title>
        <authorList>
            <person name="Conti Taguali S."/>
            <person name="Riolo M."/>
            <person name="La Spada F."/>
            <person name="Cacciola S.O."/>
            <person name="Dionisio G."/>
        </authorList>
    </citation>
    <scope>NUCLEOTIDE SEQUENCE [LARGE SCALE GENOMIC DNA]</scope>
    <source>
        <strain evidence="2 3">VK10A</strain>
    </source>
</reference>
<keyword evidence="3" id="KW-1185">Reference proteome</keyword>
<organism evidence="2 3">
    <name type="scientific">Phytophthora oleae</name>
    <dbReference type="NCBI Taxonomy" id="2107226"/>
    <lineage>
        <taxon>Eukaryota</taxon>
        <taxon>Sar</taxon>
        <taxon>Stramenopiles</taxon>
        <taxon>Oomycota</taxon>
        <taxon>Peronosporomycetes</taxon>
        <taxon>Peronosporales</taxon>
        <taxon>Peronosporaceae</taxon>
        <taxon>Phytophthora</taxon>
    </lineage>
</organism>
<gene>
    <name evidence="2" type="ORF">V7S43_005219</name>
</gene>
<keyword evidence="1" id="KW-0732">Signal</keyword>
<name>A0ABD3FSC9_9STRA</name>